<feature type="domain" description="Methyltransferase type 11" evidence="2">
    <location>
        <begin position="43"/>
        <end position="141"/>
    </location>
</feature>
<evidence type="ECO:0000259" key="2">
    <source>
        <dbReference type="Pfam" id="PF08241"/>
    </source>
</evidence>
<evidence type="ECO:0000313" key="4">
    <source>
        <dbReference type="Proteomes" id="UP000619761"/>
    </source>
</evidence>
<dbReference type="InterPro" id="IPR029063">
    <property type="entry name" value="SAM-dependent_MTases_sf"/>
</dbReference>
<dbReference type="RefSeq" id="WP_189417473.1">
    <property type="nucleotide sequence ID" value="NZ_BMYZ01000001.1"/>
</dbReference>
<comment type="caution">
    <text evidence="3">The sequence shown here is derived from an EMBL/GenBank/DDBJ whole genome shotgun (WGS) entry which is preliminary data.</text>
</comment>
<accession>A0ABQ3B3R7</accession>
<dbReference type="InterPro" id="IPR013216">
    <property type="entry name" value="Methyltransf_11"/>
</dbReference>
<dbReference type="PANTHER" id="PTHR44068:SF11">
    <property type="entry name" value="GERANYL DIPHOSPHATE 2-C-METHYLTRANSFERASE"/>
    <property type="match status" value="1"/>
</dbReference>
<name>A0ABQ3B3R7_9GAMM</name>
<dbReference type="Gene3D" id="3.40.50.150">
    <property type="entry name" value="Vaccinia Virus protein VP39"/>
    <property type="match status" value="1"/>
</dbReference>
<sequence>MWDNTWEKIFSSRPWGKYPGEDVVRFVARGFYKADDRSVVKLLEIGCGTGANLWFIAREGFEVYGVDGSQSAIDISRARLDAEVTGWKGSLAVGDILSLDFPDNYFDGVLDVEAVCCNGFEQAQLIYAEMVRVLKPGGRLYSRCFAKGTIGDETGEVLGHNTYLPAVGPMAHTGLTRFTAREDLPELLPKNLTLLEVDQVVRGVPLENPILEWCITAEKNHG</sequence>
<dbReference type="InterPro" id="IPR050447">
    <property type="entry name" value="Erg6_SMT_methyltransf"/>
</dbReference>
<keyword evidence="1" id="KW-0808">Transferase</keyword>
<evidence type="ECO:0000313" key="3">
    <source>
        <dbReference type="EMBL" id="GGY72314.1"/>
    </source>
</evidence>
<gene>
    <name evidence="3" type="ORF">GCM10011613_16600</name>
</gene>
<evidence type="ECO:0000256" key="1">
    <source>
        <dbReference type="ARBA" id="ARBA00022679"/>
    </source>
</evidence>
<keyword evidence="4" id="KW-1185">Reference proteome</keyword>
<protein>
    <recommendedName>
        <fullName evidence="2">Methyltransferase type 11 domain-containing protein</fullName>
    </recommendedName>
</protein>
<dbReference type="PANTHER" id="PTHR44068">
    <property type="entry name" value="ZGC:194242"/>
    <property type="match status" value="1"/>
</dbReference>
<dbReference type="EMBL" id="BMYZ01000001">
    <property type="protein sequence ID" value="GGY72314.1"/>
    <property type="molecule type" value="Genomic_DNA"/>
</dbReference>
<organism evidence="3 4">
    <name type="scientific">Cellvibrio zantedeschiae</name>
    <dbReference type="NCBI Taxonomy" id="1237077"/>
    <lineage>
        <taxon>Bacteria</taxon>
        <taxon>Pseudomonadati</taxon>
        <taxon>Pseudomonadota</taxon>
        <taxon>Gammaproteobacteria</taxon>
        <taxon>Cellvibrionales</taxon>
        <taxon>Cellvibrionaceae</taxon>
        <taxon>Cellvibrio</taxon>
    </lineage>
</organism>
<dbReference type="Pfam" id="PF08241">
    <property type="entry name" value="Methyltransf_11"/>
    <property type="match status" value="1"/>
</dbReference>
<proteinExistence type="predicted"/>
<reference evidence="4" key="1">
    <citation type="journal article" date="2019" name="Int. J. Syst. Evol. Microbiol.">
        <title>The Global Catalogue of Microorganisms (GCM) 10K type strain sequencing project: providing services to taxonomists for standard genome sequencing and annotation.</title>
        <authorList>
            <consortium name="The Broad Institute Genomics Platform"/>
            <consortium name="The Broad Institute Genome Sequencing Center for Infectious Disease"/>
            <person name="Wu L."/>
            <person name="Ma J."/>
        </authorList>
    </citation>
    <scope>NUCLEOTIDE SEQUENCE [LARGE SCALE GENOMIC DNA]</scope>
    <source>
        <strain evidence="4">KCTC 32239</strain>
    </source>
</reference>
<dbReference type="Proteomes" id="UP000619761">
    <property type="component" value="Unassembled WGS sequence"/>
</dbReference>
<dbReference type="CDD" id="cd02440">
    <property type="entry name" value="AdoMet_MTases"/>
    <property type="match status" value="1"/>
</dbReference>
<dbReference type="SUPFAM" id="SSF53335">
    <property type="entry name" value="S-adenosyl-L-methionine-dependent methyltransferases"/>
    <property type="match status" value="1"/>
</dbReference>